<evidence type="ECO:0000313" key="2">
    <source>
        <dbReference type="Proteomes" id="UP000011885"/>
    </source>
</evidence>
<dbReference type="Proteomes" id="UP000011885">
    <property type="component" value="Unassembled WGS sequence"/>
</dbReference>
<protein>
    <submittedName>
        <fullName evidence="1">Uncharacterized protein</fullName>
    </submittedName>
</protein>
<gene>
    <name evidence="1" type="ORF">RSSM_05356</name>
</gene>
<name>M5UB51_9BACT</name>
<keyword evidence="2" id="KW-1185">Reference proteome</keyword>
<proteinExistence type="predicted"/>
<sequence>MICIAEQCDPGIVWEGRFPSADSCLGQTFRLEISSRKLEGREA</sequence>
<dbReference type="AlphaFoldDB" id="M5UB51"/>
<comment type="caution">
    <text evidence="1">The sequence shown here is derived from an EMBL/GenBank/DDBJ whole genome shotgun (WGS) entry which is preliminary data.</text>
</comment>
<dbReference type="EMBL" id="ANOH01000369">
    <property type="protein sequence ID" value="EMI53203.1"/>
    <property type="molecule type" value="Genomic_DNA"/>
</dbReference>
<organism evidence="1 2">
    <name type="scientific">Rhodopirellula sallentina SM41</name>
    <dbReference type="NCBI Taxonomy" id="1263870"/>
    <lineage>
        <taxon>Bacteria</taxon>
        <taxon>Pseudomonadati</taxon>
        <taxon>Planctomycetota</taxon>
        <taxon>Planctomycetia</taxon>
        <taxon>Pirellulales</taxon>
        <taxon>Pirellulaceae</taxon>
        <taxon>Rhodopirellula</taxon>
    </lineage>
</organism>
<accession>M5UB51</accession>
<reference evidence="1 2" key="1">
    <citation type="journal article" date="2013" name="Mar. Genomics">
        <title>Expression of sulfatases in Rhodopirellula baltica and the diversity of sulfatases in the genus Rhodopirellula.</title>
        <authorList>
            <person name="Wegner C.E."/>
            <person name="Richter-Heitmann T."/>
            <person name="Klindworth A."/>
            <person name="Klockow C."/>
            <person name="Richter M."/>
            <person name="Achstetter T."/>
            <person name="Glockner F.O."/>
            <person name="Harder J."/>
        </authorList>
    </citation>
    <scope>NUCLEOTIDE SEQUENCE [LARGE SCALE GENOMIC DNA]</scope>
    <source>
        <strain evidence="1 2">SM41</strain>
    </source>
</reference>
<evidence type="ECO:0000313" key="1">
    <source>
        <dbReference type="EMBL" id="EMI53203.1"/>
    </source>
</evidence>